<feature type="region of interest" description="Disordered" evidence="1">
    <location>
        <begin position="1433"/>
        <end position="1466"/>
    </location>
</feature>
<keyword evidence="2" id="KW-0472">Membrane</keyword>
<dbReference type="SMART" id="SM01411">
    <property type="entry name" value="Ephrin_rec_like"/>
    <property type="match status" value="2"/>
</dbReference>
<dbReference type="Proteomes" id="UP001150062">
    <property type="component" value="Unassembled WGS sequence"/>
</dbReference>
<gene>
    <name evidence="5" type="ORF">M0813_17204</name>
</gene>
<dbReference type="PANTHER" id="PTHR11319:SF35">
    <property type="entry name" value="OUTER MEMBRANE PROTEIN PMPC-RELATED"/>
    <property type="match status" value="1"/>
</dbReference>
<feature type="transmembrane region" description="Helical" evidence="2">
    <location>
        <begin position="1239"/>
        <end position="1258"/>
    </location>
</feature>
<feature type="compositionally biased region" description="Low complexity" evidence="1">
    <location>
        <begin position="1439"/>
        <end position="1450"/>
    </location>
</feature>
<evidence type="ECO:0000313" key="5">
    <source>
        <dbReference type="EMBL" id="KAJ6249320.1"/>
    </source>
</evidence>
<keyword evidence="2" id="KW-1133">Transmembrane helix</keyword>
<dbReference type="EMBL" id="JAOAOG010000101">
    <property type="protein sequence ID" value="KAJ6249320.1"/>
    <property type="molecule type" value="Genomic_DNA"/>
</dbReference>
<feature type="compositionally biased region" description="Basic and acidic residues" evidence="1">
    <location>
        <begin position="1596"/>
        <end position="1624"/>
    </location>
</feature>
<feature type="domain" description="Tyrosine-protein kinase ephrin type A/B receptor-like" evidence="4">
    <location>
        <begin position="802"/>
        <end position="849"/>
    </location>
</feature>
<feature type="transmembrane region" description="Helical" evidence="2">
    <location>
        <begin position="1301"/>
        <end position="1322"/>
    </location>
</feature>
<keyword evidence="2" id="KW-0812">Transmembrane</keyword>
<feature type="region of interest" description="Disordered" evidence="1">
    <location>
        <begin position="1548"/>
        <end position="1637"/>
    </location>
</feature>
<feature type="transmembrane region" description="Helical" evidence="2">
    <location>
        <begin position="1270"/>
        <end position="1289"/>
    </location>
</feature>
<feature type="transmembrane region" description="Helical" evidence="2">
    <location>
        <begin position="1213"/>
        <end position="1233"/>
    </location>
</feature>
<dbReference type="Pfam" id="PF07699">
    <property type="entry name" value="Ephrin_rec_like"/>
    <property type="match status" value="2"/>
</dbReference>
<feature type="signal peptide" evidence="3">
    <location>
        <begin position="1"/>
        <end position="18"/>
    </location>
</feature>
<evidence type="ECO:0000256" key="1">
    <source>
        <dbReference type="SAM" id="MobiDB-lite"/>
    </source>
</evidence>
<feature type="transmembrane region" description="Helical" evidence="2">
    <location>
        <begin position="1032"/>
        <end position="1059"/>
    </location>
</feature>
<dbReference type="Gene3D" id="2.10.50.10">
    <property type="entry name" value="Tumor Necrosis Factor Receptor, subunit A, domain 2"/>
    <property type="match status" value="2"/>
</dbReference>
<dbReference type="SUPFAM" id="SSF51126">
    <property type="entry name" value="Pectin lyase-like"/>
    <property type="match status" value="1"/>
</dbReference>
<feature type="transmembrane region" description="Helical" evidence="2">
    <location>
        <begin position="1116"/>
        <end position="1135"/>
    </location>
</feature>
<feature type="compositionally biased region" description="Low complexity" evidence="1">
    <location>
        <begin position="1562"/>
        <end position="1591"/>
    </location>
</feature>
<organism evidence="5 6">
    <name type="scientific">Anaeramoeba flamelloides</name>
    <dbReference type="NCBI Taxonomy" id="1746091"/>
    <lineage>
        <taxon>Eukaryota</taxon>
        <taxon>Metamonada</taxon>
        <taxon>Anaeramoebidae</taxon>
        <taxon>Anaeramoeba</taxon>
    </lineage>
</organism>
<dbReference type="PANTHER" id="PTHR11319">
    <property type="entry name" value="G PROTEIN-COUPLED RECEPTOR-RELATED"/>
    <property type="match status" value="1"/>
</dbReference>
<feature type="domain" description="Tyrosine-protein kinase ephrin type A/B receptor-like" evidence="4">
    <location>
        <begin position="757"/>
        <end position="799"/>
    </location>
</feature>
<evidence type="ECO:0000256" key="2">
    <source>
        <dbReference type="SAM" id="Phobius"/>
    </source>
</evidence>
<dbReference type="InterPro" id="IPR011641">
    <property type="entry name" value="Tyr-kin_ephrin_A/B_rcpt-like"/>
</dbReference>
<name>A0ABQ8YXG9_9EUKA</name>
<evidence type="ECO:0000256" key="3">
    <source>
        <dbReference type="SAM" id="SignalP"/>
    </source>
</evidence>
<comment type="caution">
    <text evidence="5">The sequence shown here is derived from an EMBL/GenBank/DDBJ whole genome shotgun (WGS) entry which is preliminary data.</text>
</comment>
<evidence type="ECO:0000259" key="4">
    <source>
        <dbReference type="Pfam" id="PF07699"/>
    </source>
</evidence>
<reference evidence="5" key="1">
    <citation type="submission" date="2022-08" db="EMBL/GenBank/DDBJ databases">
        <title>Novel sulfate-reducing endosymbionts in the free-living metamonad Anaeramoeba.</title>
        <authorList>
            <person name="Jerlstrom-Hultqvist J."/>
            <person name="Cepicka I."/>
            <person name="Gallot-Lavallee L."/>
            <person name="Salas-Leiva D."/>
            <person name="Curtis B.A."/>
            <person name="Zahonova K."/>
            <person name="Pipaliya S."/>
            <person name="Dacks J."/>
            <person name="Roger A.J."/>
        </authorList>
    </citation>
    <scope>NUCLEOTIDE SEQUENCE</scope>
    <source>
        <strain evidence="5">Schooner1</strain>
    </source>
</reference>
<keyword evidence="5" id="KW-0675">Receptor</keyword>
<sequence length="1637" mass="186011">MKFPCFVFTVLLFSFCFCTKYNISPGISLNDALVDASDGDSFQLFPGLHRVKQIKMEELTNKNMDITIYGSESLKGETTLVFVDDSYNVITADTDPFIILSETNNLAIKNVKIKGCPYLFEFEGTKDASLTFEDVSFVNSQMTNKHFVHITQTQNGMIKFNNCYFDFIDINTAEYSVIEIESPNAKFTNIEFGSISLAADTYTVDINFDYDVDTDPVVIESSKFGRTRFRKGTVEIIDSLEITQNSMWVSGSILGTFDTESNENPTVTFGGELVLEDEDAGNNYYDEVLKKIEGVNVVIKSGFSVRWEGYETLLLGDNATFTLSSKCKLQLDGQEATGAQHAVPVFYGVPTSKFVISDGALVKLFPESTIDAWTNDHWGFLVNGPFEVQSGGKFYLENGYFTIGEEVTVTDPLGKNYLCRGEFQNYGSFYIAEAAERIAKKADLGSEEGRFVNYGDFQSLVDFKGTSQNYTVDVKFINTDEQASLIISYDTDANFTDFLQDNLDDDSDEHNYLQHPYLLIKEGAHFISPDPCTFKQGTIRGDGTFTGDILNTGAVLWPGIDRHSEHIYDFKTFKLEGDYNQTDQGKYRVYIYNEDQYERLRLIRKGESGTQTVHLGGFLDVVFLWPYVMDLHGNLTIIDLEDVKPPWNLNLDLSISNSPPAIGERGEDHILELTQRFWKTIVEPGTPGESDYDPYNVDADSGNTDYYQKEFETTESTKHHYQDYFHEFAYFNGTGTHTLYGVVIKARGCSPGKQYLGIREDCYDCSRGTYSEEYASTSCALCPPGTIAAEQGAYECTECGVGEFSDEGSGDCSDCPVNKYNDKVGQSACVECPTNTQAKVKGADSVEDCLCNIDYYNEEGKCLECPAGGTCEELGTEMPTADEGYWNRTTNEPYFYACIPSESCIGNGECGENYEGRMCGICKPDTYRLGNFCISCGKEKIGWRIFAFLVIFCTICWGFYMFASNGYPPAVYFVTFTILISFVQEISFLSLFELAWPKSLIGLFEFLSIFALNIDLFGAECYNSKWNFPSKFIFALFIPFLFGAIYYCYYLGASVWSYYMESRIDEIRKRHQKWFDKDQEYDGKMRFMKKMYHRLMRKLHNFRTMDELYLLSKHSYNAYTFILSFCYAIVCYWVLRPMDCTSYDTGFSVFDPEPQYSCEGSRYGALLAFSIIFVLVYVIGIPFWMYYQFQKNKDRVTFREEYGLLIGRFKDEWYFWEIIIMGRRLSFVMFTLFLSRYPMMQTAFAEMALFLMLLLQLYAKPFKEERHNRLEFSLLASRVIISLGGTLFYGGDIDSTAIKNLLTAGVFIMVLLSLIALGIMIWHDRAANIRLLGEKEAERKELEKHLVNSGAILPSSINEQKSGGQKVWKTLEIMHFLKDETVPTSLLGWLFQAEKEQRERFADISSAIIEYALEQSAKLGIVQLNQTELKENDLKIKSDNSSNSSGSSSSGKDEEQKEKTKEDDELAILEDDNIDHVENCISCWEDEILPFVSDAILFWLDEASVLEKRSLSVIFRSLDIYLKEHSDQSGSRIMRKLRSIKKKIGKMVLKKKNKDSDETDSTSDSSNSGSSSYSSTESTTTSSTATTSSSTLNDDLELKNIKKSESENENENENKSENENKNENSSEEDELQKKDSD</sequence>
<accession>A0ABQ8YXG9</accession>
<feature type="transmembrane region" description="Helical" evidence="2">
    <location>
        <begin position="1163"/>
        <end position="1187"/>
    </location>
</feature>
<feature type="compositionally biased region" description="Basic and acidic residues" evidence="1">
    <location>
        <begin position="1451"/>
        <end position="1462"/>
    </location>
</feature>
<keyword evidence="6" id="KW-1185">Reference proteome</keyword>
<keyword evidence="3" id="KW-0732">Signal</keyword>
<dbReference type="InterPro" id="IPR009030">
    <property type="entry name" value="Growth_fac_rcpt_cys_sf"/>
</dbReference>
<protein>
    <submittedName>
        <fullName evidence="5">G protein-coupled receptor-related</fullName>
    </submittedName>
</protein>
<feature type="chain" id="PRO_5047009651" evidence="3">
    <location>
        <begin position="19"/>
        <end position="1637"/>
    </location>
</feature>
<feature type="transmembrane region" description="Helical" evidence="2">
    <location>
        <begin position="941"/>
        <end position="963"/>
    </location>
</feature>
<dbReference type="SUPFAM" id="SSF57184">
    <property type="entry name" value="Growth factor receptor domain"/>
    <property type="match status" value="1"/>
</dbReference>
<feature type="transmembrane region" description="Helical" evidence="2">
    <location>
        <begin position="970"/>
        <end position="992"/>
    </location>
</feature>
<dbReference type="InterPro" id="IPR011050">
    <property type="entry name" value="Pectin_lyase_fold/virulence"/>
</dbReference>
<proteinExistence type="predicted"/>
<evidence type="ECO:0000313" key="6">
    <source>
        <dbReference type="Proteomes" id="UP001150062"/>
    </source>
</evidence>